<keyword evidence="1" id="KW-1133">Transmembrane helix</keyword>
<keyword evidence="3" id="KW-1185">Reference proteome</keyword>
<keyword evidence="1" id="KW-0812">Transmembrane</keyword>
<keyword evidence="1" id="KW-0472">Membrane</keyword>
<protein>
    <recommendedName>
        <fullName evidence="4">Transmembrane protein</fullName>
    </recommendedName>
</protein>
<feature type="transmembrane region" description="Helical" evidence="1">
    <location>
        <begin position="139"/>
        <end position="165"/>
    </location>
</feature>
<proteinExistence type="predicted"/>
<sequence length="224" mass="24977">MALQANRGHSSPNGTTCERDLSFSIWCGHEETRECLKTYLEVVANDIFNRETYGPWNTPAPGLVMSHRSLEDYAERAVRDRLLLRLVPLHEALETVLSLAMRSVYRTTAVMVATGCAKIGSTIVSGVGACHLKPVFNKLLWGMVGLGVICSAVSSSLWLMVHWCWKDINTIKIKLGNRTLHYTDLHRLNACYWTMVIHCIGSVLSPRDGGRYDGARTISVKEQA</sequence>
<accession>A0A8H6A3F0</accession>
<name>A0A8H6A3F0_PETAA</name>
<evidence type="ECO:0000256" key="1">
    <source>
        <dbReference type="SAM" id="Phobius"/>
    </source>
</evidence>
<comment type="caution">
    <text evidence="2">The sequence shown here is derived from an EMBL/GenBank/DDBJ whole genome shotgun (WGS) entry which is preliminary data.</text>
</comment>
<evidence type="ECO:0000313" key="2">
    <source>
        <dbReference type="EMBL" id="KAF5859885.1"/>
    </source>
</evidence>
<reference evidence="2 3" key="1">
    <citation type="submission" date="2019-04" db="EMBL/GenBank/DDBJ databases">
        <title>Aspergillus burnettii sp. nov., novel species from soil in southeast Queensland.</title>
        <authorList>
            <person name="Gilchrist C.L.M."/>
            <person name="Pitt J.I."/>
            <person name="Lange L."/>
            <person name="Lacey H.J."/>
            <person name="Vuong D."/>
            <person name="Midgley D.J."/>
            <person name="Greenfield P."/>
            <person name="Bradbury M."/>
            <person name="Lacey E."/>
            <person name="Busk P.K."/>
            <person name="Pilgaard B."/>
            <person name="Chooi Y.H."/>
            <person name="Piggott A.M."/>
        </authorList>
    </citation>
    <scope>NUCLEOTIDE SEQUENCE [LARGE SCALE GENOMIC DNA]</scope>
    <source>
        <strain evidence="2 3">FRR 5400</strain>
    </source>
</reference>
<dbReference type="AlphaFoldDB" id="A0A8H6A3F0"/>
<dbReference type="EMBL" id="SPNV01000149">
    <property type="protein sequence ID" value="KAF5859885.1"/>
    <property type="molecule type" value="Genomic_DNA"/>
</dbReference>
<organism evidence="2 3">
    <name type="scientific">Petromyces alliaceus</name>
    <name type="common">Aspergillus alliaceus</name>
    <dbReference type="NCBI Taxonomy" id="209559"/>
    <lineage>
        <taxon>Eukaryota</taxon>
        <taxon>Fungi</taxon>
        <taxon>Dikarya</taxon>
        <taxon>Ascomycota</taxon>
        <taxon>Pezizomycotina</taxon>
        <taxon>Eurotiomycetes</taxon>
        <taxon>Eurotiomycetidae</taxon>
        <taxon>Eurotiales</taxon>
        <taxon>Aspergillaceae</taxon>
        <taxon>Aspergillus</taxon>
        <taxon>Aspergillus subgen. Circumdati</taxon>
    </lineage>
</organism>
<gene>
    <name evidence="2" type="ORF">ETB97_002244</name>
</gene>
<evidence type="ECO:0008006" key="4">
    <source>
        <dbReference type="Google" id="ProtNLM"/>
    </source>
</evidence>
<dbReference type="Proteomes" id="UP000541154">
    <property type="component" value="Unassembled WGS sequence"/>
</dbReference>
<evidence type="ECO:0000313" key="3">
    <source>
        <dbReference type="Proteomes" id="UP000541154"/>
    </source>
</evidence>